<reference evidence="3" key="1">
    <citation type="journal article" date="2019" name="Int. J. Syst. Evol. Microbiol.">
        <title>The Global Catalogue of Microorganisms (GCM) 10K type strain sequencing project: providing services to taxonomists for standard genome sequencing and annotation.</title>
        <authorList>
            <consortium name="The Broad Institute Genomics Platform"/>
            <consortium name="The Broad Institute Genome Sequencing Center for Infectious Disease"/>
            <person name="Wu L."/>
            <person name="Ma J."/>
        </authorList>
    </citation>
    <scope>NUCLEOTIDE SEQUENCE [LARGE SCALE GENOMIC DNA]</scope>
    <source>
        <strain evidence="3">KCTC 62102</strain>
    </source>
</reference>
<proteinExistence type="predicted"/>
<evidence type="ECO:0000313" key="2">
    <source>
        <dbReference type="EMBL" id="MFC3086006.1"/>
    </source>
</evidence>
<dbReference type="Gene3D" id="2.30.110.10">
    <property type="entry name" value="Electron Transport, Fmn-binding Protein, Chain A"/>
    <property type="match status" value="1"/>
</dbReference>
<protein>
    <submittedName>
        <fullName evidence="2">Pyridoxamine 5'-phosphate oxidase family protein</fullName>
    </submittedName>
</protein>
<organism evidence="2 3">
    <name type="scientific">Tabrizicola soli</name>
    <dbReference type="NCBI Taxonomy" id="2185115"/>
    <lineage>
        <taxon>Bacteria</taxon>
        <taxon>Pseudomonadati</taxon>
        <taxon>Pseudomonadota</taxon>
        <taxon>Alphaproteobacteria</taxon>
        <taxon>Rhodobacterales</taxon>
        <taxon>Paracoccaceae</taxon>
        <taxon>Tabrizicola</taxon>
    </lineage>
</organism>
<evidence type="ECO:0000259" key="1">
    <source>
        <dbReference type="Pfam" id="PF16242"/>
    </source>
</evidence>
<dbReference type="SUPFAM" id="SSF50475">
    <property type="entry name" value="FMN-binding split barrel"/>
    <property type="match status" value="1"/>
</dbReference>
<feature type="domain" description="General stress protein FMN-binding split barrel" evidence="1">
    <location>
        <begin position="19"/>
        <end position="160"/>
    </location>
</feature>
<dbReference type="Pfam" id="PF16242">
    <property type="entry name" value="Pyrid_ox_like"/>
    <property type="match status" value="1"/>
</dbReference>
<keyword evidence="3" id="KW-1185">Reference proteome</keyword>
<dbReference type="PANTHER" id="PTHR34818">
    <property type="entry name" value="PROTEIN BLI-3"/>
    <property type="match status" value="1"/>
</dbReference>
<dbReference type="EMBL" id="JBHRSM010000013">
    <property type="protein sequence ID" value="MFC3086006.1"/>
    <property type="molecule type" value="Genomic_DNA"/>
</dbReference>
<sequence length="169" mass="18463">MTRDGDKQTDQKPEAIEPARVWEMIDRIDIAMLVTCSDQGMRGRPMSTIPKPDRGLVYVLTESTSDAAKDVRVNGSVFLSFQGRGDHVALHGQATVDSDKELVRELWSPGAKVFWPEGPEAHDVVALVIDPDHADVWDGHGLLRGIANIVRGAVEGRSPDLGTRGRADL</sequence>
<dbReference type="PANTHER" id="PTHR34818:SF1">
    <property type="entry name" value="PROTEIN BLI-3"/>
    <property type="match status" value="1"/>
</dbReference>
<name>A0ABV7DUI7_9RHOB</name>
<dbReference type="Proteomes" id="UP001595445">
    <property type="component" value="Unassembled WGS sequence"/>
</dbReference>
<gene>
    <name evidence="2" type="ORF">ACFOD6_08085</name>
</gene>
<evidence type="ECO:0000313" key="3">
    <source>
        <dbReference type="Proteomes" id="UP001595445"/>
    </source>
</evidence>
<comment type="caution">
    <text evidence="2">The sequence shown here is derived from an EMBL/GenBank/DDBJ whole genome shotgun (WGS) entry which is preliminary data.</text>
</comment>
<dbReference type="InterPro" id="IPR012349">
    <property type="entry name" value="Split_barrel_FMN-bd"/>
</dbReference>
<dbReference type="InterPro" id="IPR052917">
    <property type="entry name" value="Stress-Dev_Protein"/>
</dbReference>
<dbReference type="InterPro" id="IPR038725">
    <property type="entry name" value="YdaG_split_barrel_FMN-bd"/>
</dbReference>
<accession>A0ABV7DUI7</accession>
<dbReference type="RefSeq" id="WP_197643076.1">
    <property type="nucleotide sequence ID" value="NZ_JAEACP010000008.1"/>
</dbReference>